<dbReference type="InterPro" id="IPR010982">
    <property type="entry name" value="Lambda_DNA-bd_dom_sf"/>
</dbReference>
<proteinExistence type="predicted"/>
<dbReference type="InterPro" id="IPR046335">
    <property type="entry name" value="LacI/GalR-like_sensor"/>
</dbReference>
<evidence type="ECO:0000256" key="3">
    <source>
        <dbReference type="ARBA" id="ARBA00023163"/>
    </source>
</evidence>
<dbReference type="EMBL" id="JGZE01000002">
    <property type="protein sequence ID" value="KFI79160.1"/>
    <property type="molecule type" value="Genomic_DNA"/>
</dbReference>
<keyword evidence="2" id="KW-0238">DNA-binding</keyword>
<reference evidence="5 6" key="1">
    <citation type="submission" date="2014-03" db="EMBL/GenBank/DDBJ databases">
        <title>Genomics of Bifidobacteria.</title>
        <authorList>
            <person name="Ventura M."/>
            <person name="Milani C."/>
            <person name="Lugli G.A."/>
        </authorList>
    </citation>
    <scope>NUCLEOTIDE SEQUENCE [LARGE SCALE GENOMIC DNA]</scope>
    <source>
        <strain evidence="5 6">DSM 21395</strain>
    </source>
</reference>
<dbReference type="SMART" id="SM00354">
    <property type="entry name" value="HTH_LACI"/>
    <property type="match status" value="1"/>
</dbReference>
<dbReference type="GO" id="GO:0003700">
    <property type="term" value="F:DNA-binding transcription factor activity"/>
    <property type="evidence" value="ECO:0007669"/>
    <property type="project" value="TreeGrafter"/>
</dbReference>
<keyword evidence="6" id="KW-1185">Reference proteome</keyword>
<evidence type="ECO:0000313" key="6">
    <source>
        <dbReference type="Proteomes" id="UP000029082"/>
    </source>
</evidence>
<dbReference type="SUPFAM" id="SSF47413">
    <property type="entry name" value="lambda repressor-like DNA-binding domains"/>
    <property type="match status" value="1"/>
</dbReference>
<protein>
    <submittedName>
        <fullName evidence="5">Transcriptional regulator</fullName>
    </submittedName>
</protein>
<dbReference type="eggNOG" id="COG1609">
    <property type="taxonomic scope" value="Bacteria"/>
</dbReference>
<dbReference type="PRINTS" id="PR00036">
    <property type="entry name" value="HTHLACI"/>
</dbReference>
<dbReference type="AlphaFoldDB" id="A0A087C7B0"/>
<evidence type="ECO:0000313" key="5">
    <source>
        <dbReference type="EMBL" id="KFI79160.1"/>
    </source>
</evidence>
<keyword evidence="1" id="KW-0805">Transcription regulation</keyword>
<accession>A0A087C7B0</accession>
<evidence type="ECO:0000256" key="1">
    <source>
        <dbReference type="ARBA" id="ARBA00023015"/>
    </source>
</evidence>
<name>A0A087C7B0_9BIFI</name>
<dbReference type="Gene3D" id="1.10.260.40">
    <property type="entry name" value="lambda repressor-like DNA-binding domains"/>
    <property type="match status" value="1"/>
</dbReference>
<dbReference type="Gene3D" id="3.40.50.2300">
    <property type="match status" value="2"/>
</dbReference>
<dbReference type="CDD" id="cd01392">
    <property type="entry name" value="HTH_LacI"/>
    <property type="match status" value="1"/>
</dbReference>
<gene>
    <name evidence="5" type="ORF">BMON_0357</name>
</gene>
<dbReference type="Pfam" id="PF00356">
    <property type="entry name" value="LacI"/>
    <property type="match status" value="1"/>
</dbReference>
<evidence type="ECO:0000259" key="4">
    <source>
        <dbReference type="PROSITE" id="PS50932"/>
    </source>
</evidence>
<dbReference type="Proteomes" id="UP000029082">
    <property type="component" value="Unassembled WGS sequence"/>
</dbReference>
<organism evidence="5 6">
    <name type="scientific">Bifidobacterium mongoliense DSM 21395</name>
    <dbReference type="NCBI Taxonomy" id="1437603"/>
    <lineage>
        <taxon>Bacteria</taxon>
        <taxon>Bacillati</taxon>
        <taxon>Actinomycetota</taxon>
        <taxon>Actinomycetes</taxon>
        <taxon>Bifidobacteriales</taxon>
        <taxon>Bifidobacteriaceae</taxon>
        <taxon>Bifidobacterium</taxon>
    </lineage>
</organism>
<dbReference type="Pfam" id="PF13377">
    <property type="entry name" value="Peripla_BP_3"/>
    <property type="match status" value="1"/>
</dbReference>
<keyword evidence="3" id="KW-0804">Transcription</keyword>
<dbReference type="PANTHER" id="PTHR30146:SF153">
    <property type="entry name" value="LACTOSE OPERON REPRESSOR"/>
    <property type="match status" value="1"/>
</dbReference>
<sequence>MATKLADIAQKAGVSQATISRVINGKPGVSQDTRKTVLDTLSSMGMSKKSLHRSETRLIALITPDLSNPIFPEFITEFVTLLAQHELLTVVCTYTPSGASESKFLTMLQNQPIGAAIFLAGIYDTRDANLSIYRSLSERNIPCAFLNGGARDMNGLYASTDDQAAMTMALRHLTDLGHTKIGLLLGDRNHYPTVSKYDAAQRFFADQGLKHESSLTQWTKYGLESGRMAARTLLEHGATAIACASDQLALGAIRAARSMGLSVPDDISVTGYDDSLEMSTISPSLTTVRQPVGKISQSVVNGIVAMMNNHQIAERRDTLYFEPELIVRESTGRCAPRA</sequence>
<comment type="caution">
    <text evidence="5">The sequence shown here is derived from an EMBL/GenBank/DDBJ whole genome shotgun (WGS) entry which is preliminary data.</text>
</comment>
<feature type="domain" description="HTH lacI-type" evidence="4">
    <location>
        <begin position="3"/>
        <end position="45"/>
    </location>
</feature>
<dbReference type="OrthoDB" id="3227375at2"/>
<dbReference type="InterPro" id="IPR000843">
    <property type="entry name" value="HTH_LacI"/>
</dbReference>
<dbReference type="PANTHER" id="PTHR30146">
    <property type="entry name" value="LACI-RELATED TRANSCRIPTIONAL REPRESSOR"/>
    <property type="match status" value="1"/>
</dbReference>
<dbReference type="STRING" id="1437603.GCA_000771525_01364"/>
<evidence type="ECO:0000256" key="2">
    <source>
        <dbReference type="ARBA" id="ARBA00023125"/>
    </source>
</evidence>
<dbReference type="PROSITE" id="PS00356">
    <property type="entry name" value="HTH_LACI_1"/>
    <property type="match status" value="1"/>
</dbReference>
<dbReference type="InterPro" id="IPR028082">
    <property type="entry name" value="Peripla_BP_I"/>
</dbReference>
<dbReference type="PROSITE" id="PS50932">
    <property type="entry name" value="HTH_LACI_2"/>
    <property type="match status" value="1"/>
</dbReference>
<dbReference type="SUPFAM" id="SSF53822">
    <property type="entry name" value="Periplasmic binding protein-like I"/>
    <property type="match status" value="1"/>
</dbReference>
<dbReference type="GO" id="GO:0000976">
    <property type="term" value="F:transcription cis-regulatory region binding"/>
    <property type="evidence" value="ECO:0007669"/>
    <property type="project" value="TreeGrafter"/>
</dbReference>